<feature type="domain" description="Acyl-CoA thioesterase-like N-terminal HotDog" evidence="1">
    <location>
        <begin position="35"/>
        <end position="118"/>
    </location>
</feature>
<evidence type="ECO:0008006" key="5">
    <source>
        <dbReference type="Google" id="ProtNLM"/>
    </source>
</evidence>
<evidence type="ECO:0000259" key="2">
    <source>
        <dbReference type="Pfam" id="PF20789"/>
    </source>
</evidence>
<dbReference type="InterPro" id="IPR029069">
    <property type="entry name" value="HotDog_dom_sf"/>
</dbReference>
<keyword evidence="4" id="KW-1185">Reference proteome</keyword>
<dbReference type="EMBL" id="BMMS01000029">
    <property type="protein sequence ID" value="GGO96449.1"/>
    <property type="molecule type" value="Genomic_DNA"/>
</dbReference>
<sequence>MVDIYGGRNVTMASQPRGFFERLEADRFAPTEFTRGPWDPDSQHAGPPAALLGLAVERRPGAREDMRLARITYEILRPVPIKPLTVTTRVLRAGRSVEIVEASLVPEGGQEVMRATALLIKAVPDSVPEVSRGPRVPGPEQSPSKAFFPVPWDIGYHTAMELRFASGSFLEPGPATAWMRMREPLVAGEETTPLSRVLTAADSVNGVSAELDYHRYVFINPDLTVNLHRQPVAEWVCLDARTSVDSAGLGVAEASLHDEKGPIGRSVQSLYIAPRG</sequence>
<dbReference type="InterPro" id="IPR049450">
    <property type="entry name" value="ACOT8-like_C"/>
</dbReference>
<evidence type="ECO:0000313" key="3">
    <source>
        <dbReference type="EMBL" id="GGO96449.1"/>
    </source>
</evidence>
<dbReference type="SUPFAM" id="SSF54637">
    <property type="entry name" value="Thioesterase/thiol ester dehydrase-isomerase"/>
    <property type="match status" value="2"/>
</dbReference>
<gene>
    <name evidence="3" type="ORF">GCM10012280_55960</name>
</gene>
<dbReference type="InterPro" id="IPR049449">
    <property type="entry name" value="TesB_ACOT8-like_N"/>
</dbReference>
<name>A0A918E1I7_9ACTN</name>
<dbReference type="Gene3D" id="2.40.160.210">
    <property type="entry name" value="Acyl-CoA thioesterase, double hotdog domain"/>
    <property type="match status" value="1"/>
</dbReference>
<accession>A0A918E1I7</accession>
<evidence type="ECO:0000313" key="4">
    <source>
        <dbReference type="Proteomes" id="UP000641932"/>
    </source>
</evidence>
<dbReference type="InterPro" id="IPR042171">
    <property type="entry name" value="Acyl-CoA_hotdog"/>
</dbReference>
<reference evidence="3" key="2">
    <citation type="submission" date="2020-09" db="EMBL/GenBank/DDBJ databases">
        <authorList>
            <person name="Sun Q."/>
            <person name="Zhou Y."/>
        </authorList>
    </citation>
    <scope>NUCLEOTIDE SEQUENCE</scope>
    <source>
        <strain evidence="3">CGMCC 4.7201</strain>
    </source>
</reference>
<reference evidence="3" key="1">
    <citation type="journal article" date="2014" name="Int. J. Syst. Evol. Microbiol.">
        <title>Complete genome sequence of Corynebacterium casei LMG S-19264T (=DSM 44701T), isolated from a smear-ripened cheese.</title>
        <authorList>
            <consortium name="US DOE Joint Genome Institute (JGI-PGF)"/>
            <person name="Walter F."/>
            <person name="Albersmeier A."/>
            <person name="Kalinowski J."/>
            <person name="Ruckert C."/>
        </authorList>
    </citation>
    <scope>NUCLEOTIDE SEQUENCE</scope>
    <source>
        <strain evidence="3">CGMCC 4.7201</strain>
    </source>
</reference>
<dbReference type="Proteomes" id="UP000641932">
    <property type="component" value="Unassembled WGS sequence"/>
</dbReference>
<dbReference type="AlphaFoldDB" id="A0A918E1I7"/>
<organism evidence="3 4">
    <name type="scientific">Wenjunlia tyrosinilytica</name>
    <dbReference type="NCBI Taxonomy" id="1544741"/>
    <lineage>
        <taxon>Bacteria</taxon>
        <taxon>Bacillati</taxon>
        <taxon>Actinomycetota</taxon>
        <taxon>Actinomycetes</taxon>
        <taxon>Kitasatosporales</taxon>
        <taxon>Streptomycetaceae</taxon>
        <taxon>Wenjunlia</taxon>
    </lineage>
</organism>
<protein>
    <recommendedName>
        <fullName evidence="5">Thioesterase family protein</fullName>
    </recommendedName>
</protein>
<comment type="caution">
    <text evidence="3">The sequence shown here is derived from an EMBL/GenBank/DDBJ whole genome shotgun (WGS) entry which is preliminary data.</text>
</comment>
<dbReference type="Pfam" id="PF13622">
    <property type="entry name" value="4HBT_3"/>
    <property type="match status" value="1"/>
</dbReference>
<proteinExistence type="predicted"/>
<feature type="domain" description="Acyl-CoA thioesterase-like C-terminal" evidence="2">
    <location>
        <begin position="139"/>
        <end position="272"/>
    </location>
</feature>
<evidence type="ECO:0000259" key="1">
    <source>
        <dbReference type="Pfam" id="PF13622"/>
    </source>
</evidence>
<dbReference type="Pfam" id="PF20789">
    <property type="entry name" value="4HBT_3C"/>
    <property type="match status" value="1"/>
</dbReference>
<dbReference type="RefSeq" id="WP_229698813.1">
    <property type="nucleotide sequence ID" value="NZ_BMMS01000029.1"/>
</dbReference>